<accession>A0A2U3LNE5</accession>
<name>A0A2U3LNE5_9FIRM</name>
<proteinExistence type="predicted"/>
<protein>
    <submittedName>
        <fullName evidence="1">Uncharacterized protein</fullName>
    </submittedName>
</protein>
<evidence type="ECO:0000313" key="2">
    <source>
        <dbReference type="Proteomes" id="UP000238916"/>
    </source>
</evidence>
<dbReference type="EMBL" id="OMOF01000620">
    <property type="protein sequence ID" value="SPF53356.1"/>
    <property type="molecule type" value="Genomic_DNA"/>
</dbReference>
<organism evidence="1 2">
    <name type="scientific">Candidatus Desulfosporosinus infrequens</name>
    <dbReference type="NCBI Taxonomy" id="2043169"/>
    <lineage>
        <taxon>Bacteria</taxon>
        <taxon>Bacillati</taxon>
        <taxon>Bacillota</taxon>
        <taxon>Clostridia</taxon>
        <taxon>Eubacteriales</taxon>
        <taxon>Desulfitobacteriaceae</taxon>
        <taxon>Desulfosporosinus</taxon>
    </lineage>
</organism>
<sequence length="49" mass="5591">MGNMDKLTTISLSEPNNLDEWLYTAPHFSITIIMAFELHNQSTIIEPNV</sequence>
<reference evidence="2" key="1">
    <citation type="submission" date="2018-02" db="EMBL/GenBank/DDBJ databases">
        <authorList>
            <person name="Hausmann B."/>
        </authorList>
    </citation>
    <scope>NUCLEOTIDE SEQUENCE [LARGE SCALE GENOMIC DNA]</scope>
    <source>
        <strain evidence="2">Peat soil MAG SbF1</strain>
    </source>
</reference>
<gene>
    <name evidence="1" type="ORF">SBF1_6570004</name>
</gene>
<evidence type="ECO:0000313" key="1">
    <source>
        <dbReference type="EMBL" id="SPF53356.1"/>
    </source>
</evidence>
<dbReference type="AlphaFoldDB" id="A0A2U3LNE5"/>
<dbReference type="Proteomes" id="UP000238916">
    <property type="component" value="Unassembled WGS sequence"/>
</dbReference>